<proteinExistence type="predicted"/>
<sequence length="458" mass="52841">MFSASRQAQRLAGNFLDDVDDFQRASRAADRRAMSHFEEASSSTYYSRPRHSISISRFSTSPSDIYIDGARLRLTSAEPRYTTYQSSLHPVTIIGSRYHRYTPSYYRYYPRYYTYGSSYPYTSYYDYPTYSTYSYRYWPYTSGAHYSHYMPSTTYYTTNSRTLHDYSLPTSGLKASVPSWDIGYRPLSLSRWYSHSDLVEPLVVFPAAPPPSYSRPRARWARHRSVPPVSLAAAAQYRRAGSVARMLPPPPPPIKYVSTEYYSDLTGPEPINTKYVYHYTSPPLSRSLYRPYYYRHLNGPRSNFENAVSQEVMAERRRIDRKMDDLLSYKLPDPSIYNDLKASLRKVHDKMDVHRTLLDRYSAIDMQNSSSTVEDRIASNLIQALWATDTTPGRPRPHTAMVPAWPNQLVVQQLSFVAEFVVLSAVLAKTLIIFVTCLLPPHEKNTNIHSSRFLPSLS</sequence>
<name>A0A5K3EHE9_MESCO</name>
<accession>A0A5K3EHE9</accession>
<organism evidence="1">
    <name type="scientific">Mesocestoides corti</name>
    <name type="common">Flatworm</name>
    <dbReference type="NCBI Taxonomy" id="53468"/>
    <lineage>
        <taxon>Eukaryota</taxon>
        <taxon>Metazoa</taxon>
        <taxon>Spiralia</taxon>
        <taxon>Lophotrochozoa</taxon>
        <taxon>Platyhelminthes</taxon>
        <taxon>Cestoda</taxon>
        <taxon>Eucestoda</taxon>
        <taxon>Cyclophyllidea</taxon>
        <taxon>Mesocestoididae</taxon>
        <taxon>Mesocestoides</taxon>
    </lineage>
</organism>
<evidence type="ECO:0000313" key="1">
    <source>
        <dbReference type="WBParaSite" id="MCU_000211-RA"/>
    </source>
</evidence>
<reference evidence="1" key="1">
    <citation type="submission" date="2019-11" db="UniProtKB">
        <authorList>
            <consortium name="WormBaseParasite"/>
        </authorList>
    </citation>
    <scope>IDENTIFICATION</scope>
</reference>
<protein>
    <submittedName>
        <fullName evidence="1">Uncharacterized protein</fullName>
    </submittedName>
</protein>
<dbReference type="WBParaSite" id="MCU_000211-RA">
    <property type="protein sequence ID" value="MCU_000211-RA"/>
    <property type="gene ID" value="MCU_000211"/>
</dbReference>
<dbReference type="AlphaFoldDB" id="A0A5K3EHE9"/>